<dbReference type="GO" id="GO:0016020">
    <property type="term" value="C:membrane"/>
    <property type="evidence" value="ECO:0007669"/>
    <property type="project" value="UniProtKB-SubCell"/>
</dbReference>
<evidence type="ECO:0000256" key="3">
    <source>
        <dbReference type="ARBA" id="ARBA00022989"/>
    </source>
</evidence>
<dbReference type="AlphaFoldDB" id="A0A7J7LU70"/>
<dbReference type="EMBL" id="JACGCM010002004">
    <property type="protein sequence ID" value="KAF6146193.1"/>
    <property type="molecule type" value="Genomic_DNA"/>
</dbReference>
<sequence>MGKESFKQFAEQKLGKVSYFLVFVVLEWILIAMLFVDGLIAFAANEFAHFFGLEVPCLLCTRIDHVLVHRDHDFYYNDSICGKHKRDVSSLAYCHVHRKISDIRQMCEGCLFSFATEDKSNCETYKSLVGILGADLECSVEEDHKIHLRLPAGGEKGGEKGMIKNSIHQCSCCGEPLRVKTSYSKALVPFQETNVGDFLQAPVYSPRVSLGKKNEESRGVDPLPHIRYTELKILSDTDSEVPEEEEGAITLAQDKESKESLLTEYEESNEDSCKTPNIIRANRFFGIHLTDSATSSPRWNTRLQRRPLGEIAESSTESLEGSITNETDGETILHKLKRQVRLDRKSLIALYMELDEERSASAVAANEAMAMITRLQAEKAAMHMEASQYQRMMEEQAEFDQEDLQVLKDVINKKDEEIEALEAEMKSYREKAGFEFHTEGTKARARFDLSRSRSDITTSKNGWCGEALLDQEGERRFLLDRLKLLEKIHSSSKLKDSSPDSSILSSSGIINFQEYRGKEWDDIITKEISHLSNRLRAIEKDREFLKHAFQSLQKGDEGTQLLREIAQHLRELRFTEKTALQVVS</sequence>
<feature type="domain" description="GTD-binding" evidence="7">
    <location>
        <begin position="331"/>
        <end position="429"/>
    </location>
</feature>
<dbReference type="PANTHER" id="PTHR31448">
    <property type="entry name" value="MYOSIN-BINDING PROTEIN 2"/>
    <property type="match status" value="1"/>
</dbReference>
<evidence type="ECO:0000313" key="9">
    <source>
        <dbReference type="Proteomes" id="UP000541444"/>
    </source>
</evidence>
<feature type="transmembrane region" description="Helical" evidence="6">
    <location>
        <begin position="20"/>
        <end position="44"/>
    </location>
</feature>
<keyword evidence="3 6" id="KW-1133">Transmembrane helix</keyword>
<dbReference type="InterPro" id="IPR007656">
    <property type="entry name" value="GTD-bd"/>
</dbReference>
<comment type="subcellular location">
    <subcellularLocation>
        <location evidence="1">Membrane</location>
        <topology evidence="1">Single-pass membrane protein</topology>
    </subcellularLocation>
</comment>
<accession>A0A7J7LU70</accession>
<keyword evidence="2 6" id="KW-0812">Transmembrane</keyword>
<dbReference type="PANTHER" id="PTHR31448:SF9">
    <property type="entry name" value="MYOSIN-BINDING PROTEIN 6-RELATED"/>
    <property type="match status" value="1"/>
</dbReference>
<gene>
    <name evidence="8" type="ORF">GIB67_005841</name>
</gene>
<dbReference type="OrthoDB" id="1853282at2759"/>
<evidence type="ECO:0000256" key="5">
    <source>
        <dbReference type="SAM" id="Coils"/>
    </source>
</evidence>
<evidence type="ECO:0000256" key="2">
    <source>
        <dbReference type="ARBA" id="ARBA00022692"/>
    </source>
</evidence>
<protein>
    <recommendedName>
        <fullName evidence="7">GTD-binding domain-containing protein</fullName>
    </recommendedName>
</protein>
<reference evidence="8 9" key="1">
    <citation type="journal article" date="2020" name="IScience">
        <title>Genome Sequencing of the Endangered Kingdonia uniflora (Circaeasteraceae, Ranunculales) Reveals Potential Mechanisms of Evolutionary Specialization.</title>
        <authorList>
            <person name="Sun Y."/>
            <person name="Deng T."/>
            <person name="Zhang A."/>
            <person name="Moore M.J."/>
            <person name="Landis J.B."/>
            <person name="Lin N."/>
            <person name="Zhang H."/>
            <person name="Zhang X."/>
            <person name="Huang J."/>
            <person name="Zhang X."/>
            <person name="Sun H."/>
            <person name="Wang H."/>
        </authorList>
    </citation>
    <scope>NUCLEOTIDE SEQUENCE [LARGE SCALE GENOMIC DNA]</scope>
    <source>
        <strain evidence="8">TB1705</strain>
        <tissue evidence="8">Leaf</tissue>
    </source>
</reference>
<evidence type="ECO:0000256" key="1">
    <source>
        <dbReference type="ARBA" id="ARBA00004167"/>
    </source>
</evidence>
<evidence type="ECO:0000256" key="6">
    <source>
        <dbReference type="SAM" id="Phobius"/>
    </source>
</evidence>
<dbReference type="GO" id="GO:0080115">
    <property type="term" value="F:myosin XI tail binding"/>
    <property type="evidence" value="ECO:0007669"/>
    <property type="project" value="UniProtKB-ARBA"/>
</dbReference>
<organism evidence="8 9">
    <name type="scientific">Kingdonia uniflora</name>
    <dbReference type="NCBI Taxonomy" id="39325"/>
    <lineage>
        <taxon>Eukaryota</taxon>
        <taxon>Viridiplantae</taxon>
        <taxon>Streptophyta</taxon>
        <taxon>Embryophyta</taxon>
        <taxon>Tracheophyta</taxon>
        <taxon>Spermatophyta</taxon>
        <taxon>Magnoliopsida</taxon>
        <taxon>Ranunculales</taxon>
        <taxon>Circaeasteraceae</taxon>
        <taxon>Kingdonia</taxon>
    </lineage>
</organism>
<keyword evidence="5" id="KW-0175">Coiled coil</keyword>
<proteinExistence type="predicted"/>
<dbReference type="Pfam" id="PF04576">
    <property type="entry name" value="Zein-binding"/>
    <property type="match status" value="1"/>
</dbReference>
<evidence type="ECO:0000313" key="8">
    <source>
        <dbReference type="EMBL" id="KAF6146193.1"/>
    </source>
</evidence>
<dbReference type="InterPro" id="IPR039306">
    <property type="entry name" value="MYOB"/>
</dbReference>
<dbReference type="Proteomes" id="UP000541444">
    <property type="component" value="Unassembled WGS sequence"/>
</dbReference>
<keyword evidence="9" id="KW-1185">Reference proteome</keyword>
<comment type="caution">
    <text evidence="8">The sequence shown here is derived from an EMBL/GenBank/DDBJ whole genome shotgun (WGS) entry which is preliminary data.</text>
</comment>
<evidence type="ECO:0000259" key="7">
    <source>
        <dbReference type="PROSITE" id="PS51775"/>
    </source>
</evidence>
<dbReference type="PROSITE" id="PS51775">
    <property type="entry name" value="GTD_BINDING"/>
    <property type="match status" value="1"/>
</dbReference>
<keyword evidence="4 6" id="KW-0472">Membrane</keyword>
<name>A0A7J7LU70_9MAGN</name>
<feature type="coiled-coil region" evidence="5">
    <location>
        <begin position="404"/>
        <end position="431"/>
    </location>
</feature>
<evidence type="ECO:0000256" key="4">
    <source>
        <dbReference type="ARBA" id="ARBA00023136"/>
    </source>
</evidence>